<sequence length="125" mass="15258">MALNISDPKFFKFHLSSREFELRHCLHLPRLLQAKTLNKNHRRRRRRERAKACLNVRTTSISFFLFKTGFWKPLLVLLSIRQVLEIGKEQMVDLLRKIINEQKLKLRTQRKRWLSTFKFNLKSYF</sequence>
<dbReference type="EMBL" id="SMOL01000781">
    <property type="protein sequence ID" value="KAB2596888.1"/>
    <property type="molecule type" value="Genomic_DNA"/>
</dbReference>
<name>A0A5N5F185_9ROSA</name>
<keyword evidence="2" id="KW-1185">Reference proteome</keyword>
<evidence type="ECO:0000313" key="1">
    <source>
        <dbReference type="EMBL" id="KAB2596888.1"/>
    </source>
</evidence>
<dbReference type="AlphaFoldDB" id="A0A5N5F185"/>
<reference evidence="1 2" key="3">
    <citation type="submission" date="2019-11" db="EMBL/GenBank/DDBJ databases">
        <title>A de novo genome assembly of a pear dwarfing rootstock.</title>
        <authorList>
            <person name="Wang F."/>
            <person name="Wang J."/>
            <person name="Li S."/>
            <person name="Zhang Y."/>
            <person name="Fang M."/>
            <person name="Ma L."/>
            <person name="Zhao Y."/>
            <person name="Jiang S."/>
        </authorList>
    </citation>
    <scope>NUCLEOTIDE SEQUENCE [LARGE SCALE GENOMIC DNA]</scope>
    <source>
        <strain evidence="1">S2</strain>
        <tissue evidence="1">Leaf</tissue>
    </source>
</reference>
<organism evidence="1 2">
    <name type="scientific">Pyrus ussuriensis x Pyrus communis</name>
    <dbReference type="NCBI Taxonomy" id="2448454"/>
    <lineage>
        <taxon>Eukaryota</taxon>
        <taxon>Viridiplantae</taxon>
        <taxon>Streptophyta</taxon>
        <taxon>Embryophyta</taxon>
        <taxon>Tracheophyta</taxon>
        <taxon>Spermatophyta</taxon>
        <taxon>Magnoliopsida</taxon>
        <taxon>eudicotyledons</taxon>
        <taxon>Gunneridae</taxon>
        <taxon>Pentapetalae</taxon>
        <taxon>rosids</taxon>
        <taxon>fabids</taxon>
        <taxon>Rosales</taxon>
        <taxon>Rosaceae</taxon>
        <taxon>Amygdaloideae</taxon>
        <taxon>Maleae</taxon>
        <taxon>Pyrus</taxon>
    </lineage>
</organism>
<proteinExistence type="predicted"/>
<accession>A0A5N5F185</accession>
<comment type="caution">
    <text evidence="1">The sequence shown here is derived from an EMBL/GenBank/DDBJ whole genome shotgun (WGS) entry which is preliminary data.</text>
</comment>
<protein>
    <submittedName>
        <fullName evidence="1">Uncharacterized protein</fullName>
    </submittedName>
</protein>
<reference evidence="2" key="2">
    <citation type="submission" date="2019-10" db="EMBL/GenBank/DDBJ databases">
        <title>A de novo genome assembly of a pear dwarfing rootstock.</title>
        <authorList>
            <person name="Wang F."/>
            <person name="Wang J."/>
            <person name="Li S."/>
            <person name="Zhang Y."/>
            <person name="Fang M."/>
            <person name="Ma L."/>
            <person name="Zhao Y."/>
            <person name="Jiang S."/>
        </authorList>
    </citation>
    <scope>NUCLEOTIDE SEQUENCE [LARGE SCALE GENOMIC DNA]</scope>
</reference>
<reference evidence="1 2" key="1">
    <citation type="submission" date="2019-09" db="EMBL/GenBank/DDBJ databases">
        <authorList>
            <person name="Ou C."/>
        </authorList>
    </citation>
    <scope>NUCLEOTIDE SEQUENCE [LARGE SCALE GENOMIC DNA]</scope>
    <source>
        <strain evidence="1">S2</strain>
        <tissue evidence="1">Leaf</tissue>
    </source>
</reference>
<gene>
    <name evidence="1" type="ORF">D8674_032338</name>
</gene>
<evidence type="ECO:0000313" key="2">
    <source>
        <dbReference type="Proteomes" id="UP000327157"/>
    </source>
</evidence>
<dbReference type="Proteomes" id="UP000327157">
    <property type="component" value="Chromosome 7"/>
</dbReference>